<protein>
    <recommendedName>
        <fullName evidence="1">F-box domain-containing protein</fullName>
    </recommendedName>
</protein>
<dbReference type="InterPro" id="IPR036322">
    <property type="entry name" value="WD40_repeat_dom_sf"/>
</dbReference>
<reference evidence="2 3" key="1">
    <citation type="submission" date="2024-04" db="EMBL/GenBank/DDBJ databases">
        <authorList>
            <consortium name="Molecular Ecology Group"/>
        </authorList>
    </citation>
    <scope>NUCLEOTIDE SEQUENCE [LARGE SCALE GENOMIC DNA]</scope>
</reference>
<name>A0AAV2N3H8_9HYME</name>
<dbReference type="Gene3D" id="2.130.10.10">
    <property type="entry name" value="YVTN repeat-like/Quinoprotein amine dehydrogenase"/>
    <property type="match status" value="1"/>
</dbReference>
<dbReference type="SMART" id="SM00256">
    <property type="entry name" value="FBOX"/>
    <property type="match status" value="1"/>
</dbReference>
<dbReference type="SMART" id="SM00320">
    <property type="entry name" value="WD40"/>
    <property type="match status" value="4"/>
</dbReference>
<gene>
    <name evidence="2" type="ORF">LPLAT_LOCUS934</name>
</gene>
<dbReference type="EMBL" id="OZ034824">
    <property type="protein sequence ID" value="CAL1674195.1"/>
    <property type="molecule type" value="Genomic_DNA"/>
</dbReference>
<dbReference type="FunFam" id="2.130.10.10:FF:002194">
    <property type="entry name" value="Uncharacterized protein"/>
    <property type="match status" value="1"/>
</dbReference>
<evidence type="ECO:0000313" key="3">
    <source>
        <dbReference type="Proteomes" id="UP001497644"/>
    </source>
</evidence>
<dbReference type="PANTHER" id="PTHR14381:SF1">
    <property type="entry name" value="F-BOX_WD REPEAT-CONTAINING PROTEIN 4"/>
    <property type="match status" value="1"/>
</dbReference>
<feature type="domain" description="F-box" evidence="1">
    <location>
        <begin position="20"/>
        <end position="66"/>
    </location>
</feature>
<dbReference type="Pfam" id="PF12937">
    <property type="entry name" value="F-box-like"/>
    <property type="match status" value="1"/>
</dbReference>
<accession>A0AAV2N3H8</accession>
<dbReference type="Proteomes" id="UP001497644">
    <property type="component" value="Chromosome 1"/>
</dbReference>
<dbReference type="InterPro" id="IPR001810">
    <property type="entry name" value="F-box_dom"/>
</dbReference>
<dbReference type="SUPFAM" id="SSF81383">
    <property type="entry name" value="F-box domain"/>
    <property type="match status" value="1"/>
</dbReference>
<dbReference type="GO" id="GO:0031146">
    <property type="term" value="P:SCF-dependent proteasomal ubiquitin-dependent protein catabolic process"/>
    <property type="evidence" value="ECO:0007669"/>
    <property type="project" value="TreeGrafter"/>
</dbReference>
<dbReference type="InterPro" id="IPR036047">
    <property type="entry name" value="F-box-like_dom_sf"/>
</dbReference>
<dbReference type="GO" id="GO:0019005">
    <property type="term" value="C:SCF ubiquitin ligase complex"/>
    <property type="evidence" value="ECO:0007669"/>
    <property type="project" value="TreeGrafter"/>
</dbReference>
<dbReference type="AlphaFoldDB" id="A0AAV2N3H8"/>
<dbReference type="InterPro" id="IPR001680">
    <property type="entry name" value="WD40_rpt"/>
</dbReference>
<dbReference type="SUPFAM" id="SSF50978">
    <property type="entry name" value="WD40 repeat-like"/>
    <property type="match status" value="1"/>
</dbReference>
<proteinExistence type="predicted"/>
<dbReference type="PANTHER" id="PTHR14381">
    <property type="entry name" value="DACTYLIN"/>
    <property type="match status" value="1"/>
</dbReference>
<keyword evidence="3" id="KW-1185">Reference proteome</keyword>
<dbReference type="Pfam" id="PF00400">
    <property type="entry name" value="WD40"/>
    <property type="match status" value="1"/>
</dbReference>
<dbReference type="PROSITE" id="PS50181">
    <property type="entry name" value="FBOX"/>
    <property type="match status" value="1"/>
</dbReference>
<sequence length="448" mass="51931">MDGDAMKNKEKETRNIKVTDTSLHTLPYEVLLIIFDYCDNYDLLRLSNVCKRFYEIVCSDTVWIKKMRGFLVTNQMSERFRNRCNPVLSSPRNMLRISCNWQYGKYGRKSIKLCRVNVMPWLQMTNSSLWWSGGYQLCGFKRSSNYLKNKRNDCNYCFYENVCETNICKFVLYKNSLISGHSNGDIQYWRDISRRGPSNVKKLKYAHSCYINGIDATSQNIISGSDDGMIKIQKHIDIEGSNFDENEISINFMHNIDRVQSLAIDPTGTQFAVGSSGTTIIPPLNLINIETLTRYTLFDEIRYPWKYGAGILDMVWDNPQTLLTCGYDTFIRKWDLRIGKCVASWADPNDAAIYCISSDYQHSIVTGTQNNGAAVLWDQRKCNFVQIYFVSGQMNHSSPIYSLQFDSNYLYCALDQCLARLNFSHYSSKKNDIKQYYLLLNNNTNYLL</sequence>
<dbReference type="InterPro" id="IPR015943">
    <property type="entry name" value="WD40/YVTN_repeat-like_dom_sf"/>
</dbReference>
<organism evidence="2 3">
    <name type="scientific">Lasius platythorax</name>
    <dbReference type="NCBI Taxonomy" id="488582"/>
    <lineage>
        <taxon>Eukaryota</taxon>
        <taxon>Metazoa</taxon>
        <taxon>Ecdysozoa</taxon>
        <taxon>Arthropoda</taxon>
        <taxon>Hexapoda</taxon>
        <taxon>Insecta</taxon>
        <taxon>Pterygota</taxon>
        <taxon>Neoptera</taxon>
        <taxon>Endopterygota</taxon>
        <taxon>Hymenoptera</taxon>
        <taxon>Apocrita</taxon>
        <taxon>Aculeata</taxon>
        <taxon>Formicoidea</taxon>
        <taxon>Formicidae</taxon>
        <taxon>Formicinae</taxon>
        <taxon>Lasius</taxon>
        <taxon>Lasius</taxon>
    </lineage>
</organism>
<evidence type="ECO:0000313" key="2">
    <source>
        <dbReference type="EMBL" id="CAL1674195.1"/>
    </source>
</evidence>
<dbReference type="Gene3D" id="1.20.1280.50">
    <property type="match status" value="1"/>
</dbReference>
<evidence type="ECO:0000259" key="1">
    <source>
        <dbReference type="PROSITE" id="PS50181"/>
    </source>
</evidence>
<dbReference type="InterPro" id="IPR052301">
    <property type="entry name" value="SCF_F-box/WD-repeat"/>
</dbReference>